<reference evidence="3 4" key="1">
    <citation type="submission" date="2022-08" db="EMBL/GenBank/DDBJ databases">
        <title>Reclassification of Massilia species as members of the genera Telluria, Duganella, Pseudoduganella, Mokoshia gen. nov. and Zemynaea gen. nov. using orthogonal and non-orthogonal genome-based approaches.</title>
        <authorList>
            <person name="Bowman J.P."/>
        </authorList>
    </citation>
    <scope>NUCLEOTIDE SEQUENCE [LARGE SCALE GENOMIC DNA]</scope>
    <source>
        <strain evidence="3 4">JCM 31316</strain>
    </source>
</reference>
<feature type="transmembrane region" description="Helical" evidence="1">
    <location>
        <begin position="328"/>
        <end position="349"/>
    </location>
</feature>
<keyword evidence="1" id="KW-0472">Membrane</keyword>
<dbReference type="InterPro" id="IPR036291">
    <property type="entry name" value="NAD(P)-bd_dom_sf"/>
</dbReference>
<keyword evidence="1" id="KW-1133">Transmembrane helix</keyword>
<dbReference type="RefSeq" id="WP_258817644.1">
    <property type="nucleotide sequence ID" value="NZ_JANUGW010000010.1"/>
</dbReference>
<evidence type="ECO:0000256" key="1">
    <source>
        <dbReference type="SAM" id="Phobius"/>
    </source>
</evidence>
<dbReference type="InterPro" id="IPR001509">
    <property type="entry name" value="Epimerase_deHydtase"/>
</dbReference>
<dbReference type="EMBL" id="JANUGW010000010">
    <property type="protein sequence ID" value="MCS0583061.1"/>
    <property type="molecule type" value="Genomic_DNA"/>
</dbReference>
<dbReference type="SUPFAM" id="SSF51735">
    <property type="entry name" value="NAD(P)-binding Rossmann-fold domains"/>
    <property type="match status" value="1"/>
</dbReference>
<evidence type="ECO:0000313" key="4">
    <source>
        <dbReference type="Proteomes" id="UP001204151"/>
    </source>
</evidence>
<evidence type="ECO:0000259" key="2">
    <source>
        <dbReference type="Pfam" id="PF01370"/>
    </source>
</evidence>
<dbReference type="Proteomes" id="UP001204151">
    <property type="component" value="Unassembled WGS sequence"/>
</dbReference>
<accession>A0ABT1ZT01</accession>
<organism evidence="3 4">
    <name type="scientific">Massilia pinisoli</name>
    <dbReference type="NCBI Taxonomy" id="1772194"/>
    <lineage>
        <taxon>Bacteria</taxon>
        <taxon>Pseudomonadati</taxon>
        <taxon>Pseudomonadota</taxon>
        <taxon>Betaproteobacteria</taxon>
        <taxon>Burkholderiales</taxon>
        <taxon>Oxalobacteraceae</taxon>
        <taxon>Telluria group</taxon>
        <taxon>Massilia</taxon>
    </lineage>
</organism>
<feature type="domain" description="NAD-dependent epimerase/dehydratase" evidence="2">
    <location>
        <begin position="3"/>
        <end position="201"/>
    </location>
</feature>
<sequence length="445" mass="47886">MRILLTGASGFIGRHLLHALLAEGHDVVCALRHPEHRGALPDHPRLSAIHADFAHDTDKSTWLARLSGVDAVVNTVGIFRESGTQTFDNLHVRTPRALFAACAESDDVHMVVQLSALGADAGADTAYHLSKKAADDYLATLPLRAVIVQPSLVYGADGTSARVFKAMASLPFAAKLGNAAQRVQPIHVDDVVAAIVTLLRQRLYVEPGDASPGDAQPGGGTVRRVALVGAEALPFVDYLAALRRALGMGRLRVLPVPGGVARLLARAGAWLPGALLDPDALRMLDRGSTADAGPTLRLLGRPPRPIASFVVAPDAERARAKLDWLLPVLRLAIAAVWLATAVVSAFVYPADASYDLLARSGIPESLRPLMLYGAALCDLLLGLGTLFLRRRRWLWRIQLALIGFYTIVIALRLPEFLAHPYGPLTKNLPILAAIWLLYELEKEDT</sequence>
<gene>
    <name evidence="3" type="ORF">NX784_15840</name>
</gene>
<feature type="transmembrane region" description="Helical" evidence="1">
    <location>
        <begin position="393"/>
        <end position="413"/>
    </location>
</feature>
<keyword evidence="4" id="KW-1185">Reference proteome</keyword>
<protein>
    <submittedName>
        <fullName evidence="3">SDR family oxidoreductase</fullName>
    </submittedName>
</protein>
<dbReference type="Pfam" id="PF13781">
    <property type="entry name" value="DoxX_3"/>
    <property type="match status" value="1"/>
</dbReference>
<dbReference type="InterPro" id="IPR051207">
    <property type="entry name" value="ComplexI_NDUFA9_subunit"/>
</dbReference>
<name>A0ABT1ZT01_9BURK</name>
<dbReference type="InterPro" id="IPR025695">
    <property type="entry name" value="DoxX-like"/>
</dbReference>
<evidence type="ECO:0000313" key="3">
    <source>
        <dbReference type="EMBL" id="MCS0583061.1"/>
    </source>
</evidence>
<keyword evidence="1" id="KW-0812">Transmembrane</keyword>
<comment type="caution">
    <text evidence="3">The sequence shown here is derived from an EMBL/GenBank/DDBJ whole genome shotgun (WGS) entry which is preliminary data.</text>
</comment>
<dbReference type="Pfam" id="PF01370">
    <property type="entry name" value="Epimerase"/>
    <property type="match status" value="1"/>
</dbReference>
<proteinExistence type="predicted"/>
<dbReference type="PANTHER" id="PTHR12126">
    <property type="entry name" value="NADH-UBIQUINONE OXIDOREDUCTASE 39 KDA SUBUNIT-RELATED"/>
    <property type="match status" value="1"/>
</dbReference>
<dbReference type="Gene3D" id="3.40.50.720">
    <property type="entry name" value="NAD(P)-binding Rossmann-like Domain"/>
    <property type="match status" value="1"/>
</dbReference>
<dbReference type="PANTHER" id="PTHR12126:SF11">
    <property type="entry name" value="NADH DEHYDROGENASE [UBIQUINONE] 1 ALPHA SUBCOMPLEX SUBUNIT 9, MITOCHONDRIAL"/>
    <property type="match status" value="1"/>
</dbReference>
<feature type="transmembrane region" description="Helical" evidence="1">
    <location>
        <begin position="369"/>
        <end position="388"/>
    </location>
</feature>